<feature type="region of interest" description="Disordered" evidence="6">
    <location>
        <begin position="1"/>
        <end position="43"/>
    </location>
</feature>
<evidence type="ECO:0000256" key="4">
    <source>
        <dbReference type="ARBA" id="ARBA00023235"/>
    </source>
</evidence>
<dbReference type="STRING" id="1121365.GCA_000375365_02152"/>
<proteinExistence type="inferred from homology"/>
<dbReference type="NCBIfam" id="TIGR00543">
    <property type="entry name" value="isochor_syn"/>
    <property type="match status" value="1"/>
</dbReference>
<dbReference type="SUPFAM" id="SSF56322">
    <property type="entry name" value="ADC synthase"/>
    <property type="match status" value="1"/>
</dbReference>
<evidence type="ECO:0000313" key="8">
    <source>
        <dbReference type="EMBL" id="PKF68627.1"/>
    </source>
</evidence>
<dbReference type="AlphaFoldDB" id="A0A2N0X7G0"/>
<evidence type="ECO:0000313" key="9">
    <source>
        <dbReference type="Proteomes" id="UP000233249"/>
    </source>
</evidence>
<dbReference type="PANTHER" id="PTHR42839">
    <property type="entry name" value="ISOCHORISMATE SYNTHASE ENTC"/>
    <property type="match status" value="1"/>
</dbReference>
<dbReference type="PANTHER" id="PTHR42839:SF2">
    <property type="entry name" value="ISOCHORISMATE SYNTHASE ENTC"/>
    <property type="match status" value="1"/>
</dbReference>
<dbReference type="Pfam" id="PF00425">
    <property type="entry name" value="Chorismate_bind"/>
    <property type="match status" value="1"/>
</dbReference>
<dbReference type="InterPro" id="IPR004561">
    <property type="entry name" value="IsoChor_synthase"/>
</dbReference>
<comment type="caution">
    <text evidence="8">The sequence shown here is derived from an EMBL/GenBank/DDBJ whole genome shotgun (WGS) entry which is preliminary data.</text>
</comment>
<comment type="similarity">
    <text evidence="2">Belongs to the isochorismate synthase family.</text>
</comment>
<feature type="domain" description="Chorismate-utilising enzyme C-terminal" evidence="7">
    <location>
        <begin position="138"/>
        <end position="399"/>
    </location>
</feature>
<evidence type="ECO:0000256" key="2">
    <source>
        <dbReference type="ARBA" id="ARBA00005297"/>
    </source>
</evidence>
<dbReference type="EC" id="5.4.4.2" evidence="3"/>
<evidence type="ECO:0000256" key="1">
    <source>
        <dbReference type="ARBA" id="ARBA00000799"/>
    </source>
</evidence>
<evidence type="ECO:0000256" key="3">
    <source>
        <dbReference type="ARBA" id="ARBA00012824"/>
    </source>
</evidence>
<name>A0A2N0X7G0_9CORY</name>
<sequence>MWPARWTSLPPRQPATSPSRSSSWTGVPACMPETPREETTDALRDPLTRGDLLFCQPDRSRYLPAAALTPVPPSAAENPWRPGMVVAGAVPFDEAGPTPPALWTAPAWRAWRRGAQEEPAEAARPRLRGVYPTRAPWEYVRAVRRAVERLSAPDGAVEKVVLAREIRATLGEEPDWAALMGRLADRNPSATVFSVPVPGEADPGAVFFGASPELLLRKSGDAVLSHPLAGSVPRSADPEEDRSRANALLESAKDAREHAFVTRMIGQALAPVCAELSVPAAPSLLATDTMWHLGTRIEGRLAPEHAHRDALSLARLLHPTPAVAGWPTRAAMSAIRRLEHADRGLYAGAVGWVDGNGDGQWNVSIRCALLSGLEMSAWGGAGIVAESVAESELKETSAKLRTIVEGLGVDAEEAEHARW</sequence>
<gene>
    <name evidence="8" type="ORF">CXB45_06380</name>
</gene>
<dbReference type="Proteomes" id="UP000233249">
    <property type="component" value="Unassembled WGS sequence"/>
</dbReference>
<protein>
    <recommendedName>
        <fullName evidence="3">isochorismate synthase</fullName>
        <ecNumber evidence="3">5.4.4.2</ecNumber>
    </recommendedName>
    <alternativeName>
        <fullName evidence="5">Isochorismate mutase</fullName>
    </alternativeName>
</protein>
<accession>A0A2N0X7G0</accession>
<comment type="catalytic activity">
    <reaction evidence="1">
        <text>chorismate = isochorismate</text>
        <dbReference type="Rhea" id="RHEA:18985"/>
        <dbReference type="ChEBI" id="CHEBI:29748"/>
        <dbReference type="ChEBI" id="CHEBI:29780"/>
        <dbReference type="EC" id="5.4.4.2"/>
    </reaction>
</comment>
<evidence type="ECO:0000259" key="7">
    <source>
        <dbReference type="Pfam" id="PF00425"/>
    </source>
</evidence>
<dbReference type="InterPro" id="IPR005801">
    <property type="entry name" value="ADC_synthase"/>
</dbReference>
<evidence type="ECO:0000256" key="6">
    <source>
        <dbReference type="SAM" id="MobiDB-lite"/>
    </source>
</evidence>
<dbReference type="Gene3D" id="3.60.120.10">
    <property type="entry name" value="Anthranilate synthase"/>
    <property type="match status" value="1"/>
</dbReference>
<dbReference type="InterPro" id="IPR015890">
    <property type="entry name" value="Chorismate_C"/>
</dbReference>
<organism evidence="8 9">
    <name type="scientific">Corynebacterium mastitidis</name>
    <dbReference type="NCBI Taxonomy" id="161890"/>
    <lineage>
        <taxon>Bacteria</taxon>
        <taxon>Bacillati</taxon>
        <taxon>Actinomycetota</taxon>
        <taxon>Actinomycetes</taxon>
        <taxon>Mycobacteriales</taxon>
        <taxon>Corynebacteriaceae</taxon>
        <taxon>Corynebacterium</taxon>
    </lineage>
</organism>
<dbReference type="GO" id="GO:0008909">
    <property type="term" value="F:isochorismate synthase activity"/>
    <property type="evidence" value="ECO:0007669"/>
    <property type="project" value="UniProtKB-EC"/>
</dbReference>
<keyword evidence="4 8" id="KW-0413">Isomerase</keyword>
<dbReference type="GO" id="GO:0009697">
    <property type="term" value="P:salicylic acid biosynthetic process"/>
    <property type="evidence" value="ECO:0007669"/>
    <property type="project" value="TreeGrafter"/>
</dbReference>
<feature type="compositionally biased region" description="Polar residues" evidence="6">
    <location>
        <begin position="14"/>
        <end position="25"/>
    </location>
</feature>
<feature type="compositionally biased region" description="Basic and acidic residues" evidence="6">
    <location>
        <begin position="34"/>
        <end position="43"/>
    </location>
</feature>
<reference evidence="8 9" key="1">
    <citation type="submission" date="2017-12" db="EMBL/GenBank/DDBJ databases">
        <title>Corynebacterium mastitidis 16-1433 Genome.</title>
        <authorList>
            <person name="Gulvik C.A."/>
        </authorList>
    </citation>
    <scope>NUCLEOTIDE SEQUENCE [LARGE SCALE GENOMIC DNA]</scope>
    <source>
        <strain evidence="8 9">16-1433</strain>
    </source>
</reference>
<dbReference type="EMBL" id="PJAF01000015">
    <property type="protein sequence ID" value="PKF68627.1"/>
    <property type="molecule type" value="Genomic_DNA"/>
</dbReference>
<evidence type="ECO:0000256" key="5">
    <source>
        <dbReference type="ARBA" id="ARBA00041564"/>
    </source>
</evidence>